<dbReference type="Proteomes" id="UP001519363">
    <property type="component" value="Unassembled WGS sequence"/>
</dbReference>
<dbReference type="SUPFAM" id="SSF140959">
    <property type="entry name" value="Indolic compounds 2,3-dioxygenase-like"/>
    <property type="match status" value="1"/>
</dbReference>
<dbReference type="InterPro" id="IPR037217">
    <property type="entry name" value="Trp/Indoleamine_2_3_dOase-like"/>
</dbReference>
<name>A0ABS5A7G4_9PSEU</name>
<comment type="caution">
    <text evidence="1">The sequence shown here is derived from an EMBL/GenBank/DDBJ whole genome shotgun (WGS) entry which is preliminary data.</text>
</comment>
<proteinExistence type="predicted"/>
<organism evidence="1 2">
    <name type="scientific">Crossiella equi</name>
    <dbReference type="NCBI Taxonomy" id="130796"/>
    <lineage>
        <taxon>Bacteria</taxon>
        <taxon>Bacillati</taxon>
        <taxon>Actinomycetota</taxon>
        <taxon>Actinomycetes</taxon>
        <taxon>Pseudonocardiales</taxon>
        <taxon>Pseudonocardiaceae</taxon>
        <taxon>Crossiella</taxon>
    </lineage>
</organism>
<dbReference type="EMBL" id="JAGIOO010000001">
    <property type="protein sequence ID" value="MBP2472212.1"/>
    <property type="molecule type" value="Genomic_DNA"/>
</dbReference>
<accession>A0ABS5A7G4</accession>
<dbReference type="RefSeq" id="WP_143342749.1">
    <property type="nucleotide sequence ID" value="NZ_JAGIOO010000001.1"/>
</dbReference>
<evidence type="ECO:0000313" key="1">
    <source>
        <dbReference type="EMBL" id="MBP2472212.1"/>
    </source>
</evidence>
<protein>
    <submittedName>
        <fullName evidence="1">Tryptophan 2,3-dioxygenase</fullName>
    </submittedName>
</protein>
<evidence type="ECO:0000313" key="2">
    <source>
        <dbReference type="Proteomes" id="UP001519363"/>
    </source>
</evidence>
<sequence length="271" mass="30342">MAPHEKRVLNPGESNAQLSYAYNTGSHYEGVLNLTAALDALISEDDVLHPEQPFFQVTHLVTEYSWAHVHYELRRVIRHLDEGRYAAATRLVDRSTEVSRMGNHGVKLLLDHLPQHSLLTMRNTLPQDATGLDSPGYRNLRRIAKVVWKHFENAMLREGVDLAGLIQIQNDTAAGEPVSPQVEALALVREALLRLDACMLEWKQTHLTMVWSQLGGLPSLRASENGSRTEDDTLPVSLGGRPISGVQHRADKTLFPALWRAAEDAYHRLSV</sequence>
<dbReference type="Gene3D" id="1.20.58.480">
    <property type="match status" value="1"/>
</dbReference>
<keyword evidence="2" id="KW-1185">Reference proteome</keyword>
<reference evidence="1 2" key="1">
    <citation type="submission" date="2021-03" db="EMBL/GenBank/DDBJ databases">
        <title>Sequencing the genomes of 1000 actinobacteria strains.</title>
        <authorList>
            <person name="Klenk H.-P."/>
        </authorList>
    </citation>
    <scope>NUCLEOTIDE SEQUENCE [LARGE SCALE GENOMIC DNA]</scope>
    <source>
        <strain evidence="1 2">DSM 44580</strain>
    </source>
</reference>
<gene>
    <name evidence="1" type="ORF">JOF53_001084</name>
</gene>